<dbReference type="Pfam" id="PF09722">
    <property type="entry name" value="Xre_MbcA_ParS_C"/>
    <property type="match status" value="1"/>
</dbReference>
<evidence type="ECO:0000313" key="3">
    <source>
        <dbReference type="Proteomes" id="UP000199467"/>
    </source>
</evidence>
<evidence type="ECO:0000313" key="2">
    <source>
        <dbReference type="EMBL" id="SDC86921.1"/>
    </source>
</evidence>
<dbReference type="Proteomes" id="UP000199467">
    <property type="component" value="Unassembled WGS sequence"/>
</dbReference>
<feature type="domain" description="Antitoxin Xre/MbcA/ParS-like toxin-binding" evidence="1">
    <location>
        <begin position="93"/>
        <end position="141"/>
    </location>
</feature>
<dbReference type="RefSeq" id="WP_050412947.1">
    <property type="nucleotide sequence ID" value="NZ_FMZQ01000007.1"/>
</dbReference>
<proteinExistence type="predicted"/>
<accession>A0A1G6Q3V3</accession>
<keyword evidence="3" id="KW-1185">Reference proteome</keyword>
<organism evidence="2 3">
    <name type="scientific">Ectopseudomonas chengduensis</name>
    <dbReference type="NCBI Taxonomy" id="489632"/>
    <lineage>
        <taxon>Bacteria</taxon>
        <taxon>Pseudomonadati</taxon>
        <taxon>Pseudomonadota</taxon>
        <taxon>Gammaproteobacteria</taxon>
        <taxon>Pseudomonadales</taxon>
        <taxon>Pseudomonadaceae</taxon>
        <taxon>Ectopseudomonas</taxon>
    </lineage>
</organism>
<reference evidence="3" key="1">
    <citation type="submission" date="2016-10" db="EMBL/GenBank/DDBJ databases">
        <authorList>
            <person name="Varghese N."/>
            <person name="Submissions S."/>
        </authorList>
    </citation>
    <scope>NUCLEOTIDE SEQUENCE [LARGE SCALE GENOMIC DNA]</scope>
    <source>
        <strain evidence="3">DSM 26382</strain>
    </source>
</reference>
<protein>
    <recommendedName>
        <fullName evidence="1">Antitoxin Xre/MbcA/ParS-like toxin-binding domain-containing protein</fullName>
    </recommendedName>
</protein>
<dbReference type="InterPro" id="IPR024467">
    <property type="entry name" value="Xre/MbcA/ParS-like_toxin-bd"/>
</dbReference>
<dbReference type="EMBL" id="FMZQ01000007">
    <property type="protein sequence ID" value="SDC86921.1"/>
    <property type="molecule type" value="Genomic_DNA"/>
</dbReference>
<dbReference type="AlphaFoldDB" id="A0A1G6Q3V3"/>
<sequence length="145" mass="15843">MAFTLRDGLPADAYAQYRLHLACLTGVPADTREDEAANLVDGGFDRAVLHLLLELSNPVPVRIPADDAQTDAPKYSPDFSRTLYGIASGIALAFTVFGEKDKALRWLKKPKDRFEGRTPLDVLQDDEGQEQVITMLVQIGEGIGA</sequence>
<evidence type="ECO:0000259" key="1">
    <source>
        <dbReference type="Pfam" id="PF09722"/>
    </source>
</evidence>
<gene>
    <name evidence="2" type="ORF">SAMN05216576_107237</name>
</gene>
<name>A0A1G6Q3V3_9GAMM</name>